<organism evidence="3 4">
    <name type="scientific">Penaeus vannamei</name>
    <name type="common">Whiteleg shrimp</name>
    <name type="synonym">Litopenaeus vannamei</name>
    <dbReference type="NCBI Taxonomy" id="6689"/>
    <lineage>
        <taxon>Eukaryota</taxon>
        <taxon>Metazoa</taxon>
        <taxon>Ecdysozoa</taxon>
        <taxon>Arthropoda</taxon>
        <taxon>Crustacea</taxon>
        <taxon>Multicrustacea</taxon>
        <taxon>Malacostraca</taxon>
        <taxon>Eumalacostraca</taxon>
        <taxon>Eucarida</taxon>
        <taxon>Decapoda</taxon>
        <taxon>Dendrobranchiata</taxon>
        <taxon>Penaeoidea</taxon>
        <taxon>Penaeidae</taxon>
        <taxon>Penaeus</taxon>
    </lineage>
</organism>
<evidence type="ECO:0000256" key="1">
    <source>
        <dbReference type="ARBA" id="ARBA00010718"/>
    </source>
</evidence>
<dbReference type="Pfam" id="PF00194">
    <property type="entry name" value="Carb_anhydrase"/>
    <property type="match status" value="2"/>
</dbReference>
<dbReference type="InterPro" id="IPR001148">
    <property type="entry name" value="CA_dom"/>
</dbReference>
<feature type="domain" description="Alpha-carbonic anhydrase" evidence="2">
    <location>
        <begin position="1"/>
        <end position="214"/>
    </location>
</feature>
<dbReference type="GO" id="GO:0006730">
    <property type="term" value="P:one-carbon metabolic process"/>
    <property type="evidence" value="ECO:0007669"/>
    <property type="project" value="TreeGrafter"/>
</dbReference>
<comment type="similarity">
    <text evidence="1">Belongs to the alpha-carbonic anhydrase family.</text>
</comment>
<name>A0A3R7PY48_PENVA</name>
<dbReference type="Proteomes" id="UP000283509">
    <property type="component" value="Unassembled WGS sequence"/>
</dbReference>
<protein>
    <submittedName>
        <fullName evidence="3">Carbonic anhydrase-related protein 10</fullName>
    </submittedName>
</protein>
<dbReference type="PANTHER" id="PTHR18952">
    <property type="entry name" value="CARBONIC ANHYDRASE"/>
    <property type="match status" value="1"/>
</dbReference>
<dbReference type="SUPFAM" id="SSF51069">
    <property type="entry name" value="Carbonic anhydrase"/>
    <property type="match status" value="1"/>
</dbReference>
<proteinExistence type="inferred from homology"/>
<evidence type="ECO:0000313" key="3">
    <source>
        <dbReference type="EMBL" id="ROT63154.1"/>
    </source>
</evidence>
<dbReference type="PANTHER" id="PTHR18952:SF228">
    <property type="entry name" value="CARBONIC ANHYDRASE-RELATED PROTEIN A, ISOFORM B"/>
    <property type="match status" value="1"/>
</dbReference>
<dbReference type="GO" id="GO:0008270">
    <property type="term" value="F:zinc ion binding"/>
    <property type="evidence" value="ECO:0007669"/>
    <property type="project" value="InterPro"/>
</dbReference>
<evidence type="ECO:0000259" key="2">
    <source>
        <dbReference type="PROSITE" id="PS51144"/>
    </source>
</evidence>
<evidence type="ECO:0000313" key="4">
    <source>
        <dbReference type="Proteomes" id="UP000283509"/>
    </source>
</evidence>
<dbReference type="PROSITE" id="PS51144">
    <property type="entry name" value="ALPHA_CA_2"/>
    <property type="match status" value="1"/>
</dbReference>
<dbReference type="GO" id="GO:0004089">
    <property type="term" value="F:carbonate dehydratase activity"/>
    <property type="evidence" value="ECO:0007669"/>
    <property type="project" value="InterPro"/>
</dbReference>
<dbReference type="AlphaFoldDB" id="A0A3R7PY48"/>
<dbReference type="InterPro" id="IPR036398">
    <property type="entry name" value="CA_dom_sf"/>
</dbReference>
<reference evidence="3 4" key="2">
    <citation type="submission" date="2019-01" db="EMBL/GenBank/DDBJ databases">
        <title>The decoding of complex shrimp genome reveals the adaptation for benthos swimmer, frequently molting mechanism and breeding impact on genome.</title>
        <authorList>
            <person name="Sun Y."/>
            <person name="Gao Y."/>
            <person name="Yu Y."/>
        </authorList>
    </citation>
    <scope>NUCLEOTIDE SEQUENCE [LARGE SCALE GENOMIC DNA]</scope>
    <source>
        <tissue evidence="3">Muscle</tissue>
    </source>
</reference>
<keyword evidence="4" id="KW-1185">Reference proteome</keyword>
<sequence>MCERGRRQSPVNIEPRKLVYDPHLRHVHVDKHRVSGSLHNTGQSVIFRVEKGSKHHVNITGGPLVYKYRFQDLYIHFGAPQTTRAPSTRSTGRRSRLRYSCMVGEEGNEELRILSSGFNKVVYRGMKWPVKHLSLAGLLPDTHHYMTYDGSTTHPGCWETSTWLVMNKPIYITKQELYALRQLMQGDQALPKARMANNFRPVKALHHRTVRTNIDFTNAHRAKACPSMHREMYYA</sequence>
<dbReference type="EMBL" id="QCYY01003480">
    <property type="protein sequence ID" value="ROT63154.1"/>
    <property type="molecule type" value="Genomic_DNA"/>
</dbReference>
<dbReference type="STRING" id="6689.A0A3R7PY48"/>
<reference evidence="3 4" key="1">
    <citation type="submission" date="2018-04" db="EMBL/GenBank/DDBJ databases">
        <authorList>
            <person name="Zhang X."/>
            <person name="Yuan J."/>
            <person name="Li F."/>
            <person name="Xiang J."/>
        </authorList>
    </citation>
    <scope>NUCLEOTIDE SEQUENCE [LARGE SCALE GENOMIC DNA]</scope>
    <source>
        <tissue evidence="3">Muscle</tissue>
    </source>
</reference>
<feature type="non-terminal residue" evidence="3">
    <location>
        <position position="235"/>
    </location>
</feature>
<dbReference type="SMART" id="SM01057">
    <property type="entry name" value="Carb_anhydrase"/>
    <property type="match status" value="1"/>
</dbReference>
<comment type="caution">
    <text evidence="3">The sequence shown here is derived from an EMBL/GenBank/DDBJ whole genome shotgun (WGS) entry which is preliminary data.</text>
</comment>
<dbReference type="Gene3D" id="3.10.200.10">
    <property type="entry name" value="Alpha carbonic anhydrase"/>
    <property type="match status" value="2"/>
</dbReference>
<dbReference type="InterPro" id="IPR023561">
    <property type="entry name" value="Carbonic_anhydrase_a-class"/>
</dbReference>
<accession>A0A3R7PY48</accession>
<dbReference type="OrthoDB" id="5978072at2759"/>
<gene>
    <name evidence="3" type="ORF">C7M84_018971</name>
</gene>